<evidence type="ECO:0000313" key="7">
    <source>
        <dbReference type="EMBL" id="CAE8596591.1"/>
    </source>
</evidence>
<keyword evidence="5 6" id="KW-0472">Membrane</keyword>
<keyword evidence="3 6" id="KW-0812">Transmembrane</keyword>
<evidence type="ECO:0000256" key="5">
    <source>
        <dbReference type="ARBA" id="ARBA00023136"/>
    </source>
</evidence>
<comment type="subcellular location">
    <subcellularLocation>
        <location evidence="1">Membrane</location>
        <topology evidence="1">Multi-pass membrane protein</topology>
    </subcellularLocation>
</comment>
<proteinExistence type="inferred from homology"/>
<evidence type="ECO:0000256" key="2">
    <source>
        <dbReference type="ARBA" id="ARBA00008130"/>
    </source>
</evidence>
<organism evidence="7 8">
    <name type="scientific">Polarella glacialis</name>
    <name type="common">Dinoflagellate</name>
    <dbReference type="NCBI Taxonomy" id="89957"/>
    <lineage>
        <taxon>Eukaryota</taxon>
        <taxon>Sar</taxon>
        <taxon>Alveolata</taxon>
        <taxon>Dinophyceae</taxon>
        <taxon>Suessiales</taxon>
        <taxon>Suessiaceae</taxon>
        <taxon>Polarella</taxon>
    </lineage>
</organism>
<feature type="transmembrane region" description="Helical" evidence="6">
    <location>
        <begin position="275"/>
        <end position="294"/>
    </location>
</feature>
<sequence>MAATDQFLTDDRTGQTLEEGEEFREIACREASQVGPRSSSAFQNSMGNPFIWAAITAITALIAVAVFRPTSCSSSKNCVALESDSSHLYNAFAATGLGTVLLHELASLFLSYRSLANAQGLLANLTKMLEPSALLCVSFSVLILENLILFISPSPWYAHSAEFGAASSGETAVVYTIFYVEWLINVPILLTLAGKCALGLSFEDIARPVVVTNVYIIAAWTCYFIPDTSARYAVVTLSFAMYAWASYDMVQWVVRFLRANPKSQSGLYLRPSLTLLLIVVFGIYGLVFVLRLLGQVDAGTERLFYTFMDIGSKLTVSIIFTGVRSSGYHALLLDMLVNTNPVFQRSISEA</sequence>
<comment type="similarity">
    <text evidence="2">Belongs to the archaeal/bacterial/fungal opsin family.</text>
</comment>
<evidence type="ECO:0000256" key="6">
    <source>
        <dbReference type="SAM" id="Phobius"/>
    </source>
</evidence>
<accession>A0A813EG16</accession>
<dbReference type="InterPro" id="IPR001425">
    <property type="entry name" value="Arc/bac/fun_rhodopsins"/>
</dbReference>
<feature type="transmembrane region" description="Helical" evidence="6">
    <location>
        <begin position="205"/>
        <end position="226"/>
    </location>
</feature>
<feature type="transmembrane region" description="Helical" evidence="6">
    <location>
        <begin position="133"/>
        <end position="152"/>
    </location>
</feature>
<dbReference type="EMBL" id="CAJNNV010008748">
    <property type="protein sequence ID" value="CAE8596591.1"/>
    <property type="molecule type" value="Genomic_DNA"/>
</dbReference>
<comment type="caution">
    <text evidence="7">The sequence shown here is derived from an EMBL/GenBank/DDBJ whole genome shotgun (WGS) entry which is preliminary data.</text>
</comment>
<dbReference type="SUPFAM" id="SSF81321">
    <property type="entry name" value="Family A G protein-coupled receptor-like"/>
    <property type="match status" value="1"/>
</dbReference>
<evidence type="ECO:0000313" key="8">
    <source>
        <dbReference type="Proteomes" id="UP000654075"/>
    </source>
</evidence>
<keyword evidence="8" id="KW-1185">Reference proteome</keyword>
<evidence type="ECO:0000256" key="1">
    <source>
        <dbReference type="ARBA" id="ARBA00004141"/>
    </source>
</evidence>
<reference evidence="7" key="1">
    <citation type="submission" date="2021-02" db="EMBL/GenBank/DDBJ databases">
        <authorList>
            <person name="Dougan E. K."/>
            <person name="Rhodes N."/>
            <person name="Thang M."/>
            <person name="Chan C."/>
        </authorList>
    </citation>
    <scope>NUCLEOTIDE SEQUENCE</scope>
</reference>
<dbReference type="Gene3D" id="1.20.1070.10">
    <property type="entry name" value="Rhodopsin 7-helix transmembrane proteins"/>
    <property type="match status" value="1"/>
</dbReference>
<dbReference type="SMART" id="SM01021">
    <property type="entry name" value="Bac_rhodopsin"/>
    <property type="match status" value="1"/>
</dbReference>
<evidence type="ECO:0000256" key="3">
    <source>
        <dbReference type="ARBA" id="ARBA00022692"/>
    </source>
</evidence>
<protein>
    <submittedName>
        <fullName evidence="7">Uncharacterized protein</fullName>
    </submittedName>
</protein>
<dbReference type="Proteomes" id="UP000654075">
    <property type="component" value="Unassembled WGS sequence"/>
</dbReference>
<name>A0A813EG16_POLGL</name>
<gene>
    <name evidence="7" type="ORF">PGLA1383_LOCUS15053</name>
</gene>
<feature type="transmembrane region" description="Helical" evidence="6">
    <location>
        <begin position="50"/>
        <end position="68"/>
    </location>
</feature>
<dbReference type="AlphaFoldDB" id="A0A813EG16"/>
<keyword evidence="4 6" id="KW-1133">Transmembrane helix</keyword>
<feature type="transmembrane region" description="Helical" evidence="6">
    <location>
        <begin position="172"/>
        <end position="193"/>
    </location>
</feature>
<evidence type="ECO:0000256" key="4">
    <source>
        <dbReference type="ARBA" id="ARBA00022989"/>
    </source>
</evidence>
<dbReference type="GO" id="GO:0016020">
    <property type="term" value="C:membrane"/>
    <property type="evidence" value="ECO:0007669"/>
    <property type="project" value="UniProtKB-SubCell"/>
</dbReference>
<feature type="transmembrane region" description="Helical" evidence="6">
    <location>
        <begin position="232"/>
        <end position="254"/>
    </location>
</feature>